<dbReference type="RefSeq" id="WP_231373211.1">
    <property type="nucleotide sequence ID" value="NZ_LQWZ01000001.1"/>
</dbReference>
<evidence type="ECO:0000313" key="2">
    <source>
        <dbReference type="Proteomes" id="UP000077271"/>
    </source>
</evidence>
<accession>A0A177L301</accession>
<dbReference type="Proteomes" id="UP000077271">
    <property type="component" value="Unassembled WGS sequence"/>
</dbReference>
<comment type="caution">
    <text evidence="1">The sequence shown here is derived from an EMBL/GenBank/DDBJ whole genome shotgun (WGS) entry which is preliminary data.</text>
</comment>
<gene>
    <name evidence="1" type="ORF">AWH48_00790</name>
</gene>
<sequence length="60" mass="6804">MREEAGAQVFFKKVWLKVSVATNESAERLAELKEKTDARCLIMTMMKAAGIELETEWVKG</sequence>
<dbReference type="AlphaFoldDB" id="A0A177L301"/>
<dbReference type="Gene3D" id="3.30.300.20">
    <property type="match status" value="1"/>
</dbReference>
<dbReference type="SUPFAM" id="SSF82784">
    <property type="entry name" value="OsmC-like"/>
    <property type="match status" value="1"/>
</dbReference>
<protein>
    <recommendedName>
        <fullName evidence="3">OsmC family protein</fullName>
    </recommendedName>
</protein>
<dbReference type="InterPro" id="IPR036102">
    <property type="entry name" value="OsmC/Ohrsf"/>
</dbReference>
<evidence type="ECO:0008006" key="3">
    <source>
        <dbReference type="Google" id="ProtNLM"/>
    </source>
</evidence>
<dbReference type="EMBL" id="LQWZ01000001">
    <property type="protein sequence ID" value="OAH59675.1"/>
    <property type="molecule type" value="Genomic_DNA"/>
</dbReference>
<proteinExistence type="predicted"/>
<evidence type="ECO:0000313" key="1">
    <source>
        <dbReference type="EMBL" id="OAH59675.1"/>
    </source>
</evidence>
<name>A0A177L301_9BACI</name>
<reference evidence="1 2" key="1">
    <citation type="submission" date="2016-01" db="EMBL/GenBank/DDBJ databases">
        <title>Investigation of taxonomic status of Bacillus aminovorans.</title>
        <authorList>
            <person name="Verma A."/>
            <person name="Pal Y."/>
            <person name="Krishnamurthi S."/>
        </authorList>
    </citation>
    <scope>NUCLEOTIDE SEQUENCE [LARGE SCALE GENOMIC DNA]</scope>
    <source>
        <strain evidence="1 2">DSM 4337</strain>
    </source>
</reference>
<organism evidence="1 2">
    <name type="scientific">Domibacillus aminovorans</name>
    <dbReference type="NCBI Taxonomy" id="29332"/>
    <lineage>
        <taxon>Bacteria</taxon>
        <taxon>Bacillati</taxon>
        <taxon>Bacillota</taxon>
        <taxon>Bacilli</taxon>
        <taxon>Bacillales</taxon>
        <taxon>Bacillaceae</taxon>
        <taxon>Domibacillus</taxon>
    </lineage>
</organism>
<dbReference type="InterPro" id="IPR015946">
    <property type="entry name" value="KH_dom-like_a/b"/>
</dbReference>